<gene>
    <name evidence="4" type="ORF">LVIROSA_LOCUS34903</name>
</gene>
<dbReference type="SUPFAM" id="SSF56112">
    <property type="entry name" value="Protein kinase-like (PK-like)"/>
    <property type="match status" value="1"/>
</dbReference>
<keyword evidence="5" id="KW-1185">Reference proteome</keyword>
<keyword evidence="2" id="KW-0067">ATP-binding</keyword>
<feature type="transmembrane region" description="Helical" evidence="3">
    <location>
        <begin position="29"/>
        <end position="50"/>
    </location>
</feature>
<dbReference type="EMBL" id="CAKMRJ010005634">
    <property type="protein sequence ID" value="CAH1449418.1"/>
    <property type="molecule type" value="Genomic_DNA"/>
</dbReference>
<organism evidence="4 5">
    <name type="scientific">Lactuca virosa</name>
    <dbReference type="NCBI Taxonomy" id="75947"/>
    <lineage>
        <taxon>Eukaryota</taxon>
        <taxon>Viridiplantae</taxon>
        <taxon>Streptophyta</taxon>
        <taxon>Embryophyta</taxon>
        <taxon>Tracheophyta</taxon>
        <taxon>Spermatophyta</taxon>
        <taxon>Magnoliopsida</taxon>
        <taxon>eudicotyledons</taxon>
        <taxon>Gunneridae</taxon>
        <taxon>Pentapetalae</taxon>
        <taxon>asterids</taxon>
        <taxon>campanulids</taxon>
        <taxon>Asterales</taxon>
        <taxon>Asteraceae</taxon>
        <taxon>Cichorioideae</taxon>
        <taxon>Cichorieae</taxon>
        <taxon>Lactucinae</taxon>
        <taxon>Lactuca</taxon>
    </lineage>
</organism>
<dbReference type="PANTHER" id="PTHR46008">
    <property type="entry name" value="LEAF RUST 10 DISEASE-RESISTANCE LOCUS RECEPTOR-LIKE PROTEIN KINASE-LIKE 1.4"/>
    <property type="match status" value="1"/>
</dbReference>
<dbReference type="InterPro" id="IPR011009">
    <property type="entry name" value="Kinase-like_dom_sf"/>
</dbReference>
<dbReference type="AlphaFoldDB" id="A0AAU9PHA2"/>
<evidence type="ECO:0000256" key="1">
    <source>
        <dbReference type="ARBA" id="ARBA00022741"/>
    </source>
</evidence>
<accession>A0AAU9PHA2</accession>
<evidence type="ECO:0008006" key="6">
    <source>
        <dbReference type="Google" id="ProtNLM"/>
    </source>
</evidence>
<dbReference type="Proteomes" id="UP001157418">
    <property type="component" value="Unassembled WGS sequence"/>
</dbReference>
<proteinExistence type="predicted"/>
<reference evidence="4 5" key="1">
    <citation type="submission" date="2022-01" db="EMBL/GenBank/DDBJ databases">
        <authorList>
            <person name="Xiong W."/>
            <person name="Schranz E."/>
        </authorList>
    </citation>
    <scope>NUCLEOTIDE SEQUENCE [LARGE SCALE GENOMIC DNA]</scope>
</reference>
<evidence type="ECO:0000313" key="5">
    <source>
        <dbReference type="Proteomes" id="UP001157418"/>
    </source>
</evidence>
<evidence type="ECO:0000256" key="3">
    <source>
        <dbReference type="SAM" id="Phobius"/>
    </source>
</evidence>
<name>A0AAU9PHA2_9ASTR</name>
<evidence type="ECO:0000256" key="2">
    <source>
        <dbReference type="ARBA" id="ARBA00022840"/>
    </source>
</evidence>
<keyword evidence="3" id="KW-1133">Transmembrane helix</keyword>
<keyword evidence="3" id="KW-0812">Transmembrane</keyword>
<dbReference type="Gene3D" id="3.30.200.20">
    <property type="entry name" value="Phosphorylase Kinase, domain 1"/>
    <property type="match status" value="1"/>
</dbReference>
<keyword evidence="3" id="KW-0472">Membrane</keyword>
<comment type="caution">
    <text evidence="4">The sequence shown here is derived from an EMBL/GenBank/DDBJ whole genome shotgun (WGS) entry which is preliminary data.</text>
</comment>
<keyword evidence="1" id="KW-0547">Nucleotide-binding</keyword>
<sequence>MRRILEAAPPAALVLNQESPSAGGHSSSAIFFFLAGLIVLLLLVILAFVFRKFIRPSHLKKLIKRKDSNKAGKDYLSGNLRTISYFSFQALKKATKNFHESNLLGKGGFGPVYLGKLEDGAASCYKEIGS</sequence>
<evidence type="ECO:0000313" key="4">
    <source>
        <dbReference type="EMBL" id="CAH1449418.1"/>
    </source>
</evidence>
<protein>
    <recommendedName>
        <fullName evidence="6">Protein kinase domain-containing protein</fullName>
    </recommendedName>
</protein>
<dbReference type="GO" id="GO:0016301">
    <property type="term" value="F:kinase activity"/>
    <property type="evidence" value="ECO:0007669"/>
    <property type="project" value="TreeGrafter"/>
</dbReference>
<dbReference type="PANTHER" id="PTHR46008:SF2">
    <property type="entry name" value="LEAF RUST 10 DISEASE-RESISTANCE LOCUS RECEPTOR-LIKE PROTEIN KINASE-LIKE 1.4"/>
    <property type="match status" value="1"/>
</dbReference>
<dbReference type="GO" id="GO:0005524">
    <property type="term" value="F:ATP binding"/>
    <property type="evidence" value="ECO:0007669"/>
    <property type="project" value="UniProtKB-KW"/>
</dbReference>